<dbReference type="InParanoid" id="D8LWR2"/>
<dbReference type="AlphaFoldDB" id="D8LWR2"/>
<organism evidence="1">
    <name type="scientific">Blastocystis hominis</name>
    <dbReference type="NCBI Taxonomy" id="12968"/>
    <lineage>
        <taxon>Eukaryota</taxon>
        <taxon>Sar</taxon>
        <taxon>Stramenopiles</taxon>
        <taxon>Bigyra</taxon>
        <taxon>Opalozoa</taxon>
        <taxon>Opalinata</taxon>
        <taxon>Blastocystidae</taxon>
        <taxon>Blastocystis</taxon>
    </lineage>
</organism>
<protein>
    <submittedName>
        <fullName evidence="1">Uncharacterized protein</fullName>
    </submittedName>
</protein>
<keyword evidence="2" id="KW-1185">Reference proteome</keyword>
<evidence type="ECO:0000313" key="1">
    <source>
        <dbReference type="EMBL" id="CBK20251.2"/>
    </source>
</evidence>
<dbReference type="Proteomes" id="UP000008312">
    <property type="component" value="Unassembled WGS sequence"/>
</dbReference>
<accession>D8LWR2</accession>
<evidence type="ECO:0000313" key="2">
    <source>
        <dbReference type="Proteomes" id="UP000008312"/>
    </source>
</evidence>
<dbReference type="EMBL" id="FN668638">
    <property type="protein sequence ID" value="CBK20251.2"/>
    <property type="molecule type" value="Genomic_DNA"/>
</dbReference>
<sequence length="108" mass="12719">MDRIHRLLMTMTWCLSVRKTRRDLNLPVLQNSSTSSRFLSWTLFLLRTPNRPSTKQSKTELCSSSNSLLLIEIVQHAALFLQLLRFSFSSHEETTCYSQRNERMIRGR</sequence>
<name>D8LWR2_BLAHO</name>
<gene>
    <name evidence="1" type="ORF">GSBLH_T00000614001</name>
</gene>
<dbReference type="GeneID" id="24917917"/>
<proteinExistence type="predicted"/>
<dbReference type="RefSeq" id="XP_012894299.1">
    <property type="nucleotide sequence ID" value="XM_013038845.1"/>
</dbReference>
<reference evidence="1" key="1">
    <citation type="submission" date="2010-02" db="EMBL/GenBank/DDBJ databases">
        <title>Sequencing and annotation of the Blastocystis hominis genome.</title>
        <authorList>
            <person name="Wincker P."/>
        </authorList>
    </citation>
    <scope>NUCLEOTIDE SEQUENCE</scope>
    <source>
        <strain evidence="1">Singapore isolate B</strain>
    </source>
</reference>